<dbReference type="Proteomes" id="UP001314205">
    <property type="component" value="Unassembled WGS sequence"/>
</dbReference>
<gene>
    <name evidence="2" type="ORF">PARMNEM_LOCUS3200</name>
</gene>
<reference evidence="2 3" key="1">
    <citation type="submission" date="2023-11" db="EMBL/GenBank/DDBJ databases">
        <authorList>
            <person name="Hedman E."/>
            <person name="Englund M."/>
            <person name="Stromberg M."/>
            <person name="Nyberg Akerstrom W."/>
            <person name="Nylinder S."/>
            <person name="Jareborg N."/>
            <person name="Kallberg Y."/>
            <person name="Kronander E."/>
        </authorList>
    </citation>
    <scope>NUCLEOTIDE SEQUENCE [LARGE SCALE GENOMIC DNA]</scope>
</reference>
<dbReference type="InterPro" id="IPR007991">
    <property type="entry name" value="RNA_pol_I_trans_ini_fac_RRN3"/>
</dbReference>
<dbReference type="GO" id="GO:0001181">
    <property type="term" value="F:RNA polymerase I general transcription initiation factor activity"/>
    <property type="evidence" value="ECO:0007669"/>
    <property type="project" value="InterPro"/>
</dbReference>
<evidence type="ECO:0000313" key="3">
    <source>
        <dbReference type="Proteomes" id="UP001314205"/>
    </source>
</evidence>
<proteinExistence type="inferred from homology"/>
<name>A0AAV1KG83_9NEOP</name>
<keyword evidence="3" id="KW-1185">Reference proteome</keyword>
<dbReference type="GO" id="GO:0005634">
    <property type="term" value="C:nucleus"/>
    <property type="evidence" value="ECO:0007669"/>
    <property type="project" value="TreeGrafter"/>
</dbReference>
<protein>
    <recommendedName>
        <fullName evidence="4">RNA polymerase I-specific transcription initiation factor RRN3</fullName>
    </recommendedName>
</protein>
<sequence>MAIVTQKSVASLMRKTLDRQTAQARMKLRFKKNQIEQILLSYISNGNSGPYNELVKVLEEYPLNDDNYKILIEDCISCVVLLGRELKQFVEVLCNVEWASRDEKLVEMYSRFVLNLVTAHTYHCPKVMANLVRLFKDASENWEDRPPKEVMTKWSNIHTVIAQIVAVMPMTSDLLMQTIVDQFPYYKAGCYTNRAYIHNLIWMSKYIPSLREQIMMTIVNRMVTMDVNIVDQAKNKAQMETMFEMDVDEQDNLSETLDYCMLEVLKWLENEREPVLNIMCNVFERVILPTHGIRHVQFLLLYTISISQQCADRVFTNLWMIAAGLHGTGPGALATRRTATSHLAGLLARCVRVSNSRLVHYLKSMAEWCHSYLTATQESTAVNDNTKVHGAFHAICHAIFYLVAFKNHHLFATKENLNFVESLNLPRLVTCALNPLRTCPPQVTRAFSSLTRSHQVVYCQAIIEKNMRHTIQSSTVEQYDEWFPYDPYTLPRSGQTIWPLCIEYKDWLKDGDDETQYSSIKRKLDAEDDDYLVSSPTQKLASSLSSYILPGFKTSESIMM</sequence>
<dbReference type="GO" id="GO:0001042">
    <property type="term" value="F:RNA polymerase I core binding"/>
    <property type="evidence" value="ECO:0007669"/>
    <property type="project" value="TreeGrafter"/>
</dbReference>
<evidence type="ECO:0000313" key="2">
    <source>
        <dbReference type="EMBL" id="CAK1581549.1"/>
    </source>
</evidence>
<evidence type="ECO:0000256" key="1">
    <source>
        <dbReference type="ARBA" id="ARBA00010098"/>
    </source>
</evidence>
<dbReference type="GO" id="GO:0006361">
    <property type="term" value="P:transcription initiation at RNA polymerase I promoter"/>
    <property type="evidence" value="ECO:0007669"/>
    <property type="project" value="InterPro"/>
</dbReference>
<comment type="caution">
    <text evidence="2">The sequence shown here is derived from an EMBL/GenBank/DDBJ whole genome shotgun (WGS) entry which is preliminary data.</text>
</comment>
<accession>A0AAV1KG83</accession>
<dbReference type="PANTHER" id="PTHR12790">
    <property type="entry name" value="TRANSCRIPTION INITIATION FACTOR IA RRN3"/>
    <property type="match status" value="1"/>
</dbReference>
<organism evidence="2 3">
    <name type="scientific">Parnassius mnemosyne</name>
    <name type="common">clouded apollo</name>
    <dbReference type="NCBI Taxonomy" id="213953"/>
    <lineage>
        <taxon>Eukaryota</taxon>
        <taxon>Metazoa</taxon>
        <taxon>Ecdysozoa</taxon>
        <taxon>Arthropoda</taxon>
        <taxon>Hexapoda</taxon>
        <taxon>Insecta</taxon>
        <taxon>Pterygota</taxon>
        <taxon>Neoptera</taxon>
        <taxon>Endopterygota</taxon>
        <taxon>Lepidoptera</taxon>
        <taxon>Glossata</taxon>
        <taxon>Ditrysia</taxon>
        <taxon>Papilionoidea</taxon>
        <taxon>Papilionidae</taxon>
        <taxon>Parnassiinae</taxon>
        <taxon>Parnassini</taxon>
        <taxon>Parnassius</taxon>
        <taxon>Driopa</taxon>
    </lineage>
</organism>
<evidence type="ECO:0008006" key="4">
    <source>
        <dbReference type="Google" id="ProtNLM"/>
    </source>
</evidence>
<dbReference type="Pfam" id="PF05327">
    <property type="entry name" value="RRN3"/>
    <property type="match status" value="1"/>
</dbReference>
<dbReference type="EMBL" id="CAVLGL010000035">
    <property type="protein sequence ID" value="CAK1581549.1"/>
    <property type="molecule type" value="Genomic_DNA"/>
</dbReference>
<dbReference type="PANTHER" id="PTHR12790:SF0">
    <property type="entry name" value="RNA POLYMERASE I-SPECIFIC TRANSCRIPTION INITIATION FACTOR RRN3-RELATED"/>
    <property type="match status" value="1"/>
</dbReference>
<dbReference type="AlphaFoldDB" id="A0AAV1KG83"/>
<comment type="similarity">
    <text evidence="1">Belongs to the RRN3 family.</text>
</comment>